<evidence type="ECO:0008006" key="9">
    <source>
        <dbReference type="Google" id="ProtNLM"/>
    </source>
</evidence>
<feature type="transmembrane region" description="Helical" evidence="6">
    <location>
        <begin position="377"/>
        <end position="398"/>
    </location>
</feature>
<dbReference type="InterPro" id="IPR036259">
    <property type="entry name" value="MFS_trans_sf"/>
</dbReference>
<dbReference type="GeneID" id="19268393"/>
<dbReference type="Pfam" id="PF07690">
    <property type="entry name" value="MFS_1"/>
    <property type="match status" value="1"/>
</dbReference>
<keyword evidence="4 6" id="KW-0472">Membrane</keyword>
<accession>W3XH43</accession>
<feature type="region of interest" description="Disordered" evidence="5">
    <location>
        <begin position="238"/>
        <end position="264"/>
    </location>
</feature>
<dbReference type="EMBL" id="KI912110">
    <property type="protein sequence ID" value="ETS85355.1"/>
    <property type="molecule type" value="Genomic_DNA"/>
</dbReference>
<evidence type="ECO:0000256" key="6">
    <source>
        <dbReference type="SAM" id="Phobius"/>
    </source>
</evidence>
<keyword evidence="2 6" id="KW-0812">Transmembrane</keyword>
<evidence type="ECO:0000256" key="5">
    <source>
        <dbReference type="SAM" id="MobiDB-lite"/>
    </source>
</evidence>
<evidence type="ECO:0000256" key="3">
    <source>
        <dbReference type="ARBA" id="ARBA00022989"/>
    </source>
</evidence>
<dbReference type="OMA" id="FLYEETM"/>
<proteinExistence type="predicted"/>
<dbReference type="InterPro" id="IPR011701">
    <property type="entry name" value="MFS"/>
</dbReference>
<feature type="transmembrane region" description="Helical" evidence="6">
    <location>
        <begin position="212"/>
        <end position="232"/>
    </location>
</feature>
<dbReference type="GO" id="GO:0022857">
    <property type="term" value="F:transmembrane transporter activity"/>
    <property type="evidence" value="ECO:0007669"/>
    <property type="project" value="InterPro"/>
</dbReference>
<reference evidence="8" key="1">
    <citation type="journal article" date="2015" name="BMC Genomics">
        <title>Genomic and transcriptomic analysis of the endophytic fungus Pestalotiopsis fici reveals its lifestyle and high potential for synthesis of natural products.</title>
        <authorList>
            <person name="Wang X."/>
            <person name="Zhang X."/>
            <person name="Liu L."/>
            <person name="Xiang M."/>
            <person name="Wang W."/>
            <person name="Sun X."/>
            <person name="Che Y."/>
            <person name="Guo L."/>
            <person name="Liu G."/>
            <person name="Guo L."/>
            <person name="Wang C."/>
            <person name="Yin W.B."/>
            <person name="Stadler M."/>
            <person name="Zhang X."/>
            <person name="Liu X."/>
        </authorList>
    </citation>
    <scope>NUCLEOTIDE SEQUENCE [LARGE SCALE GENOMIC DNA]</scope>
    <source>
        <strain evidence="8">W106-1 / CGMCC3.15140</strain>
    </source>
</reference>
<keyword evidence="3 6" id="KW-1133">Transmembrane helix</keyword>
<dbReference type="GO" id="GO:0005886">
    <property type="term" value="C:plasma membrane"/>
    <property type="evidence" value="ECO:0007669"/>
    <property type="project" value="TreeGrafter"/>
</dbReference>
<evidence type="ECO:0000313" key="8">
    <source>
        <dbReference type="Proteomes" id="UP000030651"/>
    </source>
</evidence>
<feature type="transmembrane region" description="Helical" evidence="6">
    <location>
        <begin position="476"/>
        <end position="499"/>
    </location>
</feature>
<evidence type="ECO:0000256" key="4">
    <source>
        <dbReference type="ARBA" id="ARBA00023136"/>
    </source>
</evidence>
<comment type="subcellular location">
    <subcellularLocation>
        <location evidence="1">Membrane</location>
        <topology evidence="1">Multi-pass membrane protein</topology>
    </subcellularLocation>
</comment>
<feature type="transmembrane region" description="Helical" evidence="6">
    <location>
        <begin position="148"/>
        <end position="175"/>
    </location>
</feature>
<sequence>MRRNVDDQASESAGLWPPGTVRLEKLHGSDEAELILQPRPSRDPNDPLKWPEWRKYLNFGLVIFYVAMVAEFINAATPTWDPMNEELGYSFELLNDSYAAGCASLAVGSLLLIPFALKFGRRPMYLFSTALQFGLGIWSARMQTAADLMLINVLQCFFGSLAEVIVQMTIADVFFVHQRGRMNAIYVWVWLLASYLGILIAGFIAKRQGWRWIWWWNAIIFGVSMVAFFFAYEETKYSPPEPISTPSLETTTATATGNTEHTDKETISKATICGSQITAHSPEDGIDHAIPRKTYFQRLAITTTTTSATSSTTTFLKHMYQPLVLLGTVPAIAYASLVYGVLVGLGDVMSTMLSTFLTKAPYDFTSDQIGLMSLPRMIGVTIGFLIIGPISDWWIVFLSRRRGGIYEPETRLWCAVPFLLFVPVGALMFGIGLSNHLRWPIIAVGLALYNVGVTPINSIVITYLTDSYTDIIGPALVAVTVVRNTFSTIFIFALTPWIAKVGIKWVLVTILLIAGLILALFGVFIRYGKYFRERSAKSYQYYANRQYKERVDK</sequence>
<dbReference type="eggNOG" id="KOG0255">
    <property type="taxonomic scope" value="Eukaryota"/>
</dbReference>
<feature type="transmembrane region" description="Helical" evidence="6">
    <location>
        <begin position="410"/>
        <end position="433"/>
    </location>
</feature>
<gene>
    <name evidence="7" type="ORF">PFICI_03380</name>
</gene>
<dbReference type="OrthoDB" id="5215911at2759"/>
<dbReference type="RefSeq" id="XP_007830152.1">
    <property type="nucleotide sequence ID" value="XM_007831961.1"/>
</dbReference>
<feature type="transmembrane region" description="Helical" evidence="6">
    <location>
        <begin position="439"/>
        <end position="464"/>
    </location>
</feature>
<protein>
    <recommendedName>
        <fullName evidence="9">Major facilitator superfamily (MFS) profile domain-containing protein</fullName>
    </recommendedName>
</protein>
<dbReference type="PANTHER" id="PTHR23502">
    <property type="entry name" value="MAJOR FACILITATOR SUPERFAMILY"/>
    <property type="match status" value="1"/>
</dbReference>
<feature type="transmembrane region" description="Helical" evidence="6">
    <location>
        <begin position="323"/>
        <end position="345"/>
    </location>
</feature>
<evidence type="ECO:0000256" key="2">
    <source>
        <dbReference type="ARBA" id="ARBA00022692"/>
    </source>
</evidence>
<dbReference type="FunCoup" id="W3XH43">
    <property type="interactions" value="16"/>
</dbReference>
<dbReference type="InParanoid" id="W3XH43"/>
<feature type="transmembrane region" description="Helical" evidence="6">
    <location>
        <begin position="56"/>
        <end position="77"/>
    </location>
</feature>
<dbReference type="PANTHER" id="PTHR23502:SF50">
    <property type="entry name" value="TRANSPORTER, PUTATIVE (AFU_ORTHOLOGUE AFUA_5G00430)-RELATED"/>
    <property type="match status" value="1"/>
</dbReference>
<dbReference type="KEGG" id="pfy:PFICI_03380"/>
<evidence type="ECO:0000256" key="1">
    <source>
        <dbReference type="ARBA" id="ARBA00004141"/>
    </source>
</evidence>
<dbReference type="SUPFAM" id="SSF103473">
    <property type="entry name" value="MFS general substrate transporter"/>
    <property type="match status" value="1"/>
</dbReference>
<evidence type="ECO:0000313" key="7">
    <source>
        <dbReference type="EMBL" id="ETS85355.1"/>
    </source>
</evidence>
<keyword evidence="8" id="KW-1185">Reference proteome</keyword>
<name>W3XH43_PESFW</name>
<dbReference type="Gene3D" id="1.20.1250.20">
    <property type="entry name" value="MFS general substrate transporter like domains"/>
    <property type="match status" value="1"/>
</dbReference>
<feature type="transmembrane region" description="Helical" evidence="6">
    <location>
        <begin position="187"/>
        <end position="206"/>
    </location>
</feature>
<dbReference type="HOGENOM" id="CLU_008455_13_3_1"/>
<feature type="region of interest" description="Disordered" evidence="5">
    <location>
        <begin position="1"/>
        <end position="20"/>
    </location>
</feature>
<feature type="transmembrane region" description="Helical" evidence="6">
    <location>
        <begin position="97"/>
        <end position="117"/>
    </location>
</feature>
<organism evidence="7 8">
    <name type="scientific">Pestalotiopsis fici (strain W106-1 / CGMCC3.15140)</name>
    <dbReference type="NCBI Taxonomy" id="1229662"/>
    <lineage>
        <taxon>Eukaryota</taxon>
        <taxon>Fungi</taxon>
        <taxon>Dikarya</taxon>
        <taxon>Ascomycota</taxon>
        <taxon>Pezizomycotina</taxon>
        <taxon>Sordariomycetes</taxon>
        <taxon>Xylariomycetidae</taxon>
        <taxon>Amphisphaeriales</taxon>
        <taxon>Sporocadaceae</taxon>
        <taxon>Pestalotiopsis</taxon>
    </lineage>
</organism>
<dbReference type="Proteomes" id="UP000030651">
    <property type="component" value="Unassembled WGS sequence"/>
</dbReference>
<feature type="compositionally biased region" description="Low complexity" evidence="5">
    <location>
        <begin position="244"/>
        <end position="259"/>
    </location>
</feature>
<dbReference type="AlphaFoldDB" id="W3XH43"/>
<feature type="transmembrane region" description="Helical" evidence="6">
    <location>
        <begin position="505"/>
        <end position="527"/>
    </location>
</feature>